<dbReference type="Gene3D" id="1.10.357.10">
    <property type="entry name" value="Tetracycline Repressor, domain 2"/>
    <property type="match status" value="1"/>
</dbReference>
<organism evidence="4 5">
    <name type="scientific">Altererythrobacter epoxidivorans</name>
    <dbReference type="NCBI Taxonomy" id="361183"/>
    <lineage>
        <taxon>Bacteria</taxon>
        <taxon>Pseudomonadati</taxon>
        <taxon>Pseudomonadota</taxon>
        <taxon>Alphaproteobacteria</taxon>
        <taxon>Sphingomonadales</taxon>
        <taxon>Erythrobacteraceae</taxon>
        <taxon>Altererythrobacter</taxon>
    </lineage>
</organism>
<dbReference type="PANTHER" id="PTHR30055:SF187">
    <property type="entry name" value="TRANSCRIPTIONAL REGULATORY PROTEIN"/>
    <property type="match status" value="1"/>
</dbReference>
<dbReference type="InterPro" id="IPR050109">
    <property type="entry name" value="HTH-type_TetR-like_transc_reg"/>
</dbReference>
<dbReference type="AlphaFoldDB" id="A0A0M4M2P8"/>
<dbReference type="EMBL" id="CP012669">
    <property type="protein sequence ID" value="ALE15703.1"/>
    <property type="molecule type" value="Genomic_DNA"/>
</dbReference>
<dbReference type="InterPro" id="IPR036271">
    <property type="entry name" value="Tet_transcr_reg_TetR-rel_C_sf"/>
</dbReference>
<evidence type="ECO:0000259" key="3">
    <source>
        <dbReference type="PROSITE" id="PS50977"/>
    </source>
</evidence>
<dbReference type="PATRIC" id="fig|361183.4.peg.388"/>
<evidence type="ECO:0000313" key="4">
    <source>
        <dbReference type="EMBL" id="ALE15703.1"/>
    </source>
</evidence>
<dbReference type="Proteomes" id="UP000057938">
    <property type="component" value="Chromosome"/>
</dbReference>
<sequence>MVQARSRTTRDRVLEAATDLVIEAGHQNVSMKDLVERSGVSNGSIFHHFGSKDGVVEAIFVRERKDYLGHVGASILAHDGDPCDAMGEGAKAAIDHQARDPQRHFRLISQFSHSEWLSRNSGLWAELAVEIEKPVMVWAMPHLAEGRLPMLPPATIQSLMLGPAELVCHQWRAGRIGGKLEDQGPIVRDFVSGGLKTLRDLQATAN</sequence>
<evidence type="ECO:0000313" key="5">
    <source>
        <dbReference type="Proteomes" id="UP000057938"/>
    </source>
</evidence>
<proteinExistence type="predicted"/>
<dbReference type="KEGG" id="aep:AMC99_00391"/>
<feature type="DNA-binding region" description="H-T-H motif" evidence="2">
    <location>
        <begin position="30"/>
        <end position="49"/>
    </location>
</feature>
<dbReference type="PANTHER" id="PTHR30055">
    <property type="entry name" value="HTH-TYPE TRANSCRIPTIONAL REGULATOR RUTR"/>
    <property type="match status" value="1"/>
</dbReference>
<keyword evidence="5" id="KW-1185">Reference proteome</keyword>
<protein>
    <submittedName>
        <fullName evidence="4">Transcriptional regulator, TetR family</fullName>
    </submittedName>
</protein>
<dbReference type="GO" id="GO:0000976">
    <property type="term" value="F:transcription cis-regulatory region binding"/>
    <property type="evidence" value="ECO:0007669"/>
    <property type="project" value="TreeGrafter"/>
</dbReference>
<dbReference type="InterPro" id="IPR001647">
    <property type="entry name" value="HTH_TetR"/>
</dbReference>
<reference evidence="4 5" key="1">
    <citation type="submission" date="2015-09" db="EMBL/GenBank/DDBJ databases">
        <title>Complete genome sequence of a benzo[a]pyrene-degrading bacterium Altererythrobacter epoxidivorans CGMCC 1.7731T.</title>
        <authorList>
            <person name="Li Z."/>
            <person name="Cheng H."/>
            <person name="Huo Y."/>
            <person name="Xu X."/>
        </authorList>
    </citation>
    <scope>NUCLEOTIDE SEQUENCE [LARGE SCALE GENOMIC DNA]</scope>
    <source>
        <strain evidence="4 5">CGMCC 1.7731</strain>
    </source>
</reference>
<dbReference type="SUPFAM" id="SSF48498">
    <property type="entry name" value="Tetracyclin repressor-like, C-terminal domain"/>
    <property type="match status" value="1"/>
</dbReference>
<dbReference type="RefSeq" id="WP_061922078.1">
    <property type="nucleotide sequence ID" value="NZ_CP012669.1"/>
</dbReference>
<dbReference type="SUPFAM" id="SSF46689">
    <property type="entry name" value="Homeodomain-like"/>
    <property type="match status" value="1"/>
</dbReference>
<dbReference type="PROSITE" id="PS50977">
    <property type="entry name" value="HTH_TETR_2"/>
    <property type="match status" value="1"/>
</dbReference>
<name>A0A0M4M2P8_9SPHN</name>
<evidence type="ECO:0000256" key="2">
    <source>
        <dbReference type="PROSITE-ProRule" id="PRU00335"/>
    </source>
</evidence>
<dbReference type="Pfam" id="PF00440">
    <property type="entry name" value="TetR_N"/>
    <property type="match status" value="1"/>
</dbReference>
<dbReference type="InterPro" id="IPR009057">
    <property type="entry name" value="Homeodomain-like_sf"/>
</dbReference>
<keyword evidence="1 2" id="KW-0238">DNA-binding</keyword>
<evidence type="ECO:0000256" key="1">
    <source>
        <dbReference type="ARBA" id="ARBA00023125"/>
    </source>
</evidence>
<feature type="domain" description="HTH tetR-type" evidence="3">
    <location>
        <begin position="7"/>
        <end position="67"/>
    </location>
</feature>
<gene>
    <name evidence="4" type="ORF">AMC99_00391</name>
</gene>
<dbReference type="STRING" id="361183.AMC99_00391"/>
<dbReference type="PRINTS" id="PR00455">
    <property type="entry name" value="HTHTETR"/>
</dbReference>
<dbReference type="GO" id="GO:0003700">
    <property type="term" value="F:DNA-binding transcription factor activity"/>
    <property type="evidence" value="ECO:0007669"/>
    <property type="project" value="TreeGrafter"/>
</dbReference>
<accession>A0A0M4M2P8</accession>